<dbReference type="RefSeq" id="WP_303539402.1">
    <property type="nucleotide sequence ID" value="NZ_JAUOTP010000001.1"/>
</dbReference>
<sequence length="207" mass="22716">MIGTEMAAVSNSQAEKDQLAAAVGFALSEWAEVEIVLTFILISVLDTGTEPHVEGIVACELLPEGQRMLHAGMGRLVAFDARLDFVSAVIEESSLADWIKGLWRGIASRLTKKYKSRHQIAHFIICDEEGRDGRVRSVVDPFPTSITSIGGKRLSLSDVTTKLHNFRELKEALQWFGLAVEIDRKRQGGLLPPDPPLIARARQGASI</sequence>
<reference evidence="1" key="1">
    <citation type="submission" date="2023-07" db="EMBL/GenBank/DDBJ databases">
        <authorList>
            <person name="Kim M."/>
        </authorList>
    </citation>
    <scope>NUCLEOTIDE SEQUENCE</scope>
    <source>
        <strain evidence="1">BIUV-7</strain>
    </source>
</reference>
<organism evidence="1 2">
    <name type="scientific">Sphingomonas natans</name>
    <dbReference type="NCBI Taxonomy" id="3063330"/>
    <lineage>
        <taxon>Bacteria</taxon>
        <taxon>Pseudomonadati</taxon>
        <taxon>Pseudomonadota</taxon>
        <taxon>Alphaproteobacteria</taxon>
        <taxon>Sphingomonadales</taxon>
        <taxon>Sphingomonadaceae</taxon>
        <taxon>Sphingomonas</taxon>
    </lineage>
</organism>
<gene>
    <name evidence="1" type="ORF">Q4F19_01675</name>
</gene>
<keyword evidence="2" id="KW-1185">Reference proteome</keyword>
<name>A0ABT8Y437_9SPHN</name>
<proteinExistence type="predicted"/>
<dbReference type="EMBL" id="JAUOTP010000001">
    <property type="protein sequence ID" value="MDO6413080.1"/>
    <property type="molecule type" value="Genomic_DNA"/>
</dbReference>
<dbReference type="Proteomes" id="UP001169764">
    <property type="component" value="Unassembled WGS sequence"/>
</dbReference>
<evidence type="ECO:0000313" key="1">
    <source>
        <dbReference type="EMBL" id="MDO6413080.1"/>
    </source>
</evidence>
<accession>A0ABT8Y437</accession>
<comment type="caution">
    <text evidence="1">The sequence shown here is derived from an EMBL/GenBank/DDBJ whole genome shotgun (WGS) entry which is preliminary data.</text>
</comment>
<evidence type="ECO:0000313" key="2">
    <source>
        <dbReference type="Proteomes" id="UP001169764"/>
    </source>
</evidence>
<protein>
    <submittedName>
        <fullName evidence="1">Uncharacterized protein</fullName>
    </submittedName>
</protein>